<evidence type="ECO:0000259" key="2">
    <source>
        <dbReference type="PROSITE" id="PS50181"/>
    </source>
</evidence>
<sequence length="483" mass="55635">MVVYSTQEDPPEIRKKLEALQSQNNLIEELQLRLNPAQSERDRLEKEIDEYRASVLSGPSYIRKCPKEVLMIVFEFYTLANPLVVRRLLLVCREWYQLAVSMPRLWNRIPISLPYVWDIRSPCKNISRRVEIFLQRSGPLLLELDLDLSSFETSRAKICRKIVDCFEGSIADLRTFRAWAYGLSTDDIEDFGVLPACDPQYVFDLVEQLMGKTGNVMRRWGSLRLVLPADGSLAAMVWEHFEYPTPHLSRIELLEAYEMTMLYGKDHYDVFPDLGALRHLELYGLDELDGLPFEVSVLETFVLEYVRDDISSLSSFTNLHTLKLVGSRYAVLVVDPVTRTTVSLPRLRNLCVQWFISGIQNVHFDIPKLECLDIFCRGTRLLGKENYARVQTERLSWRFEKPEPWEGDMGTSITSELQSILVSYPNTAYFTFPFIFKEVVIAILREPDVNSALSSALREVTFEGPLGDRETVVAQGLGYQTTR</sequence>
<name>A0A0C3B6V2_SERVB</name>
<evidence type="ECO:0000313" key="3">
    <source>
        <dbReference type="EMBL" id="KIM32555.1"/>
    </source>
</evidence>
<dbReference type="SUPFAM" id="SSF81383">
    <property type="entry name" value="F-box domain"/>
    <property type="match status" value="1"/>
</dbReference>
<dbReference type="InterPro" id="IPR001810">
    <property type="entry name" value="F-box_dom"/>
</dbReference>
<feature type="domain" description="F-box" evidence="2">
    <location>
        <begin position="59"/>
        <end position="109"/>
    </location>
</feature>
<dbReference type="PROSITE" id="PS50181">
    <property type="entry name" value="FBOX"/>
    <property type="match status" value="1"/>
</dbReference>
<reference evidence="3 4" key="1">
    <citation type="submission" date="2014-04" db="EMBL/GenBank/DDBJ databases">
        <authorList>
            <consortium name="DOE Joint Genome Institute"/>
            <person name="Kuo A."/>
            <person name="Zuccaro A."/>
            <person name="Kohler A."/>
            <person name="Nagy L.G."/>
            <person name="Floudas D."/>
            <person name="Copeland A."/>
            <person name="Barry K.W."/>
            <person name="Cichocki N."/>
            <person name="Veneault-Fourrey C."/>
            <person name="LaButti K."/>
            <person name="Lindquist E.A."/>
            <person name="Lipzen A."/>
            <person name="Lundell T."/>
            <person name="Morin E."/>
            <person name="Murat C."/>
            <person name="Sun H."/>
            <person name="Tunlid A."/>
            <person name="Henrissat B."/>
            <person name="Grigoriev I.V."/>
            <person name="Hibbett D.S."/>
            <person name="Martin F."/>
            <person name="Nordberg H.P."/>
            <person name="Cantor M.N."/>
            <person name="Hua S.X."/>
        </authorList>
    </citation>
    <scope>NUCLEOTIDE SEQUENCE [LARGE SCALE GENOMIC DNA]</scope>
    <source>
        <strain evidence="3 4">MAFF 305830</strain>
    </source>
</reference>
<dbReference type="Proteomes" id="UP000054097">
    <property type="component" value="Unassembled WGS sequence"/>
</dbReference>
<accession>A0A0C3B6V2</accession>
<dbReference type="AlphaFoldDB" id="A0A0C3B6V2"/>
<dbReference type="InterPro" id="IPR036047">
    <property type="entry name" value="F-box-like_dom_sf"/>
</dbReference>
<protein>
    <recommendedName>
        <fullName evidence="2">F-box domain-containing protein</fullName>
    </recommendedName>
</protein>
<proteinExistence type="predicted"/>
<evidence type="ECO:0000313" key="4">
    <source>
        <dbReference type="Proteomes" id="UP000054097"/>
    </source>
</evidence>
<dbReference type="Gene3D" id="1.20.1280.50">
    <property type="match status" value="1"/>
</dbReference>
<dbReference type="EMBL" id="KN824279">
    <property type="protein sequence ID" value="KIM32555.1"/>
    <property type="molecule type" value="Genomic_DNA"/>
</dbReference>
<gene>
    <name evidence="3" type="ORF">M408DRAFT_19955</name>
</gene>
<keyword evidence="4" id="KW-1185">Reference proteome</keyword>
<organism evidence="3 4">
    <name type="scientific">Serendipita vermifera MAFF 305830</name>
    <dbReference type="NCBI Taxonomy" id="933852"/>
    <lineage>
        <taxon>Eukaryota</taxon>
        <taxon>Fungi</taxon>
        <taxon>Dikarya</taxon>
        <taxon>Basidiomycota</taxon>
        <taxon>Agaricomycotina</taxon>
        <taxon>Agaricomycetes</taxon>
        <taxon>Sebacinales</taxon>
        <taxon>Serendipitaceae</taxon>
        <taxon>Serendipita</taxon>
    </lineage>
</organism>
<dbReference type="HOGENOM" id="CLU_590736_0_0_1"/>
<reference evidence="4" key="2">
    <citation type="submission" date="2015-01" db="EMBL/GenBank/DDBJ databases">
        <title>Evolutionary Origins and Diversification of the Mycorrhizal Mutualists.</title>
        <authorList>
            <consortium name="DOE Joint Genome Institute"/>
            <consortium name="Mycorrhizal Genomics Consortium"/>
            <person name="Kohler A."/>
            <person name="Kuo A."/>
            <person name="Nagy L.G."/>
            <person name="Floudas D."/>
            <person name="Copeland A."/>
            <person name="Barry K.W."/>
            <person name="Cichocki N."/>
            <person name="Veneault-Fourrey C."/>
            <person name="LaButti K."/>
            <person name="Lindquist E.A."/>
            <person name="Lipzen A."/>
            <person name="Lundell T."/>
            <person name="Morin E."/>
            <person name="Murat C."/>
            <person name="Riley R."/>
            <person name="Ohm R."/>
            <person name="Sun H."/>
            <person name="Tunlid A."/>
            <person name="Henrissat B."/>
            <person name="Grigoriev I.V."/>
            <person name="Hibbett D.S."/>
            <person name="Martin F."/>
        </authorList>
    </citation>
    <scope>NUCLEOTIDE SEQUENCE [LARGE SCALE GENOMIC DNA]</scope>
    <source>
        <strain evidence="4">MAFF 305830</strain>
    </source>
</reference>
<feature type="coiled-coil region" evidence="1">
    <location>
        <begin position="13"/>
        <end position="54"/>
    </location>
</feature>
<keyword evidence="1" id="KW-0175">Coiled coil</keyword>
<evidence type="ECO:0000256" key="1">
    <source>
        <dbReference type="SAM" id="Coils"/>
    </source>
</evidence>